<dbReference type="AlphaFoldDB" id="A0A0F9QZ53"/>
<proteinExistence type="predicted"/>
<feature type="transmembrane region" description="Helical" evidence="1">
    <location>
        <begin position="206"/>
        <end position="227"/>
    </location>
</feature>
<gene>
    <name evidence="2" type="ORF">LCGC14_1036540</name>
</gene>
<reference evidence="2" key="1">
    <citation type="journal article" date="2015" name="Nature">
        <title>Complex archaea that bridge the gap between prokaryotes and eukaryotes.</title>
        <authorList>
            <person name="Spang A."/>
            <person name="Saw J.H."/>
            <person name="Jorgensen S.L."/>
            <person name="Zaremba-Niedzwiedzka K."/>
            <person name="Martijn J."/>
            <person name="Lind A.E."/>
            <person name="van Eijk R."/>
            <person name="Schleper C."/>
            <person name="Guy L."/>
            <person name="Ettema T.J."/>
        </authorList>
    </citation>
    <scope>NUCLEOTIDE SEQUENCE</scope>
</reference>
<sequence length="241" mass="26058">MAIREMVFGGRAVLKEAKPTGMQRMAGVMWAPMLLMGLMIIFSALGLSVVKASFVSDYFGVPKAIREAADAPAHLIDKRQFIEFVNVWLPGLQLLGLGLILSAITFSLANILGVFRAGGVQVQQAFGKEPQTLTPPITAQLFPMFMMLGLMILIVNLIIAVVVGAIAWDVYGNPVAEVNAAGSGSTLLRDLGTVNTYKMWLEPFKFVGIATILVGISMAVHTILQVIRFQGQRIRELAAGR</sequence>
<protein>
    <submittedName>
        <fullName evidence="2">Uncharacterized protein</fullName>
    </submittedName>
</protein>
<feature type="transmembrane region" description="Helical" evidence="1">
    <location>
        <begin position="145"/>
        <end position="168"/>
    </location>
</feature>
<feature type="transmembrane region" description="Helical" evidence="1">
    <location>
        <begin position="28"/>
        <end position="50"/>
    </location>
</feature>
<evidence type="ECO:0000313" key="2">
    <source>
        <dbReference type="EMBL" id="KKN10443.1"/>
    </source>
</evidence>
<comment type="caution">
    <text evidence="2">The sequence shown here is derived from an EMBL/GenBank/DDBJ whole genome shotgun (WGS) entry which is preliminary data.</text>
</comment>
<evidence type="ECO:0000256" key="1">
    <source>
        <dbReference type="SAM" id="Phobius"/>
    </source>
</evidence>
<accession>A0A0F9QZ53</accession>
<keyword evidence="1" id="KW-1133">Transmembrane helix</keyword>
<organism evidence="2">
    <name type="scientific">marine sediment metagenome</name>
    <dbReference type="NCBI Taxonomy" id="412755"/>
    <lineage>
        <taxon>unclassified sequences</taxon>
        <taxon>metagenomes</taxon>
        <taxon>ecological metagenomes</taxon>
    </lineage>
</organism>
<keyword evidence="1" id="KW-0812">Transmembrane</keyword>
<dbReference type="EMBL" id="LAZR01004243">
    <property type="protein sequence ID" value="KKN10443.1"/>
    <property type="molecule type" value="Genomic_DNA"/>
</dbReference>
<feature type="transmembrane region" description="Helical" evidence="1">
    <location>
        <begin position="94"/>
        <end position="115"/>
    </location>
</feature>
<keyword evidence="1" id="KW-0472">Membrane</keyword>
<name>A0A0F9QZ53_9ZZZZ</name>